<protein>
    <submittedName>
        <fullName evidence="3">Uncharacterized protein</fullName>
    </submittedName>
</protein>
<keyword evidence="2" id="KW-1133">Transmembrane helix</keyword>
<keyword evidence="2" id="KW-0812">Transmembrane</keyword>
<dbReference type="Proteomes" id="UP001143474">
    <property type="component" value="Unassembled WGS sequence"/>
</dbReference>
<evidence type="ECO:0000256" key="2">
    <source>
        <dbReference type="SAM" id="Phobius"/>
    </source>
</evidence>
<comment type="caution">
    <text evidence="3">The sequence shown here is derived from an EMBL/GenBank/DDBJ whole genome shotgun (WGS) entry which is preliminary data.</text>
</comment>
<dbReference type="EMBL" id="BSEV01000023">
    <property type="protein sequence ID" value="GLK13523.1"/>
    <property type="molecule type" value="Genomic_DNA"/>
</dbReference>
<reference evidence="3" key="1">
    <citation type="journal article" date="2014" name="Int. J. Syst. Evol. Microbiol.">
        <title>Complete genome sequence of Corynebacterium casei LMG S-19264T (=DSM 44701T), isolated from a smear-ripened cheese.</title>
        <authorList>
            <consortium name="US DOE Joint Genome Institute (JGI-PGF)"/>
            <person name="Walter F."/>
            <person name="Albersmeier A."/>
            <person name="Kalinowski J."/>
            <person name="Ruckert C."/>
        </authorList>
    </citation>
    <scope>NUCLEOTIDE SEQUENCE</scope>
    <source>
        <strain evidence="3">VKM Ac-2007</strain>
    </source>
</reference>
<dbReference type="InterPro" id="IPR011009">
    <property type="entry name" value="Kinase-like_dom_sf"/>
</dbReference>
<name>A0A9W6I984_9ACTN</name>
<dbReference type="SUPFAM" id="SSF56112">
    <property type="entry name" value="Protein kinase-like (PK-like)"/>
    <property type="match status" value="1"/>
</dbReference>
<feature type="compositionally biased region" description="Low complexity" evidence="1">
    <location>
        <begin position="242"/>
        <end position="261"/>
    </location>
</feature>
<accession>A0A9W6I984</accession>
<evidence type="ECO:0000313" key="3">
    <source>
        <dbReference type="EMBL" id="GLK13523.1"/>
    </source>
</evidence>
<proteinExistence type="predicted"/>
<feature type="compositionally biased region" description="Basic and acidic residues" evidence="1">
    <location>
        <begin position="232"/>
        <end position="241"/>
    </location>
</feature>
<dbReference type="AlphaFoldDB" id="A0A9W6I984"/>
<feature type="region of interest" description="Disordered" evidence="1">
    <location>
        <begin position="232"/>
        <end position="267"/>
    </location>
</feature>
<gene>
    <name evidence="3" type="ORF">GCM10017600_69340</name>
</gene>
<sequence length="484" mass="49601">MNSERGNVAGFRLTGVSRTGELGVWSSAVAPDGRPAGVLGFDPRSIADPAARDRLVAAVVADRGLIQAGLTGLVPISDLVSTQGEVWLLTAVPASPTLADLLSSGVPRPDAGGLAAVLLETAQTLLTLHAAGLAHGAVRPDTVVIAADGAALLAERGLADALHGRPSLPEGDVAAWASLARDLAASPAASPDTAGLFERAAATASAGGLIQARDALLAGRDLLPQGSFGRDGLAEAARRESSSAATPQTRQDRQAAAQAAALPGPDEGEIVTLLHVPRTGESRAGNAGQGTGTADTAPPESGGNVVMRFGPGVPAETTAAQIWRAGRDQQQTEPPSGRLRALGVPARRRRRRTALASAILALMVVGILAAWLLRGAATPLAVTGVETTAPKKTQGCDATVRITGVFATNGSAGQIRYQWKRSDRKAPIVQEDTVSSGQTSHEVDLQWTVKGEGRFRGTATLKLLSPLPADGKVQDKASFTYKCP</sequence>
<dbReference type="RefSeq" id="WP_271221802.1">
    <property type="nucleotide sequence ID" value="NZ_BAAAVD010000011.1"/>
</dbReference>
<organism evidence="3 4">
    <name type="scientific">Streptosporangium carneum</name>
    <dbReference type="NCBI Taxonomy" id="47481"/>
    <lineage>
        <taxon>Bacteria</taxon>
        <taxon>Bacillati</taxon>
        <taxon>Actinomycetota</taxon>
        <taxon>Actinomycetes</taxon>
        <taxon>Streptosporangiales</taxon>
        <taxon>Streptosporangiaceae</taxon>
        <taxon>Streptosporangium</taxon>
    </lineage>
</organism>
<reference evidence="3" key="2">
    <citation type="submission" date="2023-01" db="EMBL/GenBank/DDBJ databases">
        <authorList>
            <person name="Sun Q."/>
            <person name="Evtushenko L."/>
        </authorList>
    </citation>
    <scope>NUCLEOTIDE SEQUENCE</scope>
    <source>
        <strain evidence="3">VKM Ac-2007</strain>
    </source>
</reference>
<dbReference type="Gene3D" id="1.10.510.10">
    <property type="entry name" value="Transferase(Phosphotransferase) domain 1"/>
    <property type="match status" value="1"/>
</dbReference>
<keyword evidence="4" id="KW-1185">Reference proteome</keyword>
<keyword evidence="2" id="KW-0472">Membrane</keyword>
<feature type="region of interest" description="Disordered" evidence="1">
    <location>
        <begin position="280"/>
        <end position="311"/>
    </location>
</feature>
<evidence type="ECO:0000256" key="1">
    <source>
        <dbReference type="SAM" id="MobiDB-lite"/>
    </source>
</evidence>
<feature type="transmembrane region" description="Helical" evidence="2">
    <location>
        <begin position="354"/>
        <end position="373"/>
    </location>
</feature>
<evidence type="ECO:0000313" key="4">
    <source>
        <dbReference type="Proteomes" id="UP001143474"/>
    </source>
</evidence>